<dbReference type="EMBL" id="JADNYJ010000046">
    <property type="protein sequence ID" value="KAF8900733.1"/>
    <property type="molecule type" value="Genomic_DNA"/>
</dbReference>
<gene>
    <name evidence="1" type="ORF">CPB84DRAFT_1824960</name>
</gene>
<proteinExistence type="predicted"/>
<accession>A0A9P5NMY1</accession>
<reference evidence="1" key="1">
    <citation type="submission" date="2020-11" db="EMBL/GenBank/DDBJ databases">
        <authorList>
            <consortium name="DOE Joint Genome Institute"/>
            <person name="Ahrendt S."/>
            <person name="Riley R."/>
            <person name="Andreopoulos W."/>
            <person name="LaButti K."/>
            <person name="Pangilinan J."/>
            <person name="Ruiz-duenas F.J."/>
            <person name="Barrasa J.M."/>
            <person name="Sanchez-Garcia M."/>
            <person name="Camarero S."/>
            <person name="Miyauchi S."/>
            <person name="Serrano A."/>
            <person name="Linde D."/>
            <person name="Babiker R."/>
            <person name="Drula E."/>
            <person name="Ayuso-Fernandez I."/>
            <person name="Pacheco R."/>
            <person name="Padilla G."/>
            <person name="Ferreira P."/>
            <person name="Barriuso J."/>
            <person name="Kellner H."/>
            <person name="Castanera R."/>
            <person name="Alfaro M."/>
            <person name="Ramirez L."/>
            <person name="Pisabarro A.G."/>
            <person name="Kuo A."/>
            <person name="Tritt A."/>
            <person name="Lipzen A."/>
            <person name="He G."/>
            <person name="Yan M."/>
            <person name="Ng V."/>
            <person name="Cullen D."/>
            <person name="Martin F."/>
            <person name="Rosso M.-N."/>
            <person name="Henrissat B."/>
            <person name="Hibbett D."/>
            <person name="Martinez A.T."/>
            <person name="Grigoriev I.V."/>
        </authorList>
    </citation>
    <scope>NUCLEOTIDE SEQUENCE</scope>
    <source>
        <strain evidence="1">AH 44721</strain>
    </source>
</reference>
<protein>
    <submittedName>
        <fullName evidence="1">Uncharacterized protein</fullName>
    </submittedName>
</protein>
<comment type="caution">
    <text evidence="1">The sequence shown here is derived from an EMBL/GenBank/DDBJ whole genome shotgun (WGS) entry which is preliminary data.</text>
</comment>
<sequence>MFKCRCARSFRDVAYLRRHEAKCKVVKERDKRVFTAISGGPHMLFHGSQWQSKMRKKVASAQPQQDLPASNSSLTQEISTSMSMDCGSLSNIDDISMANPLVIRTIQRLRIFKLIVWQHLFFLLDGLLS</sequence>
<evidence type="ECO:0000313" key="1">
    <source>
        <dbReference type="EMBL" id="KAF8900733.1"/>
    </source>
</evidence>
<dbReference type="Proteomes" id="UP000724874">
    <property type="component" value="Unassembled WGS sequence"/>
</dbReference>
<keyword evidence="2" id="KW-1185">Reference proteome</keyword>
<dbReference type="OrthoDB" id="10620367at2759"/>
<name>A0A9P5NMY1_GYMJU</name>
<organism evidence="1 2">
    <name type="scientific">Gymnopilus junonius</name>
    <name type="common">Spectacular rustgill mushroom</name>
    <name type="synonym">Gymnopilus spectabilis subsp. junonius</name>
    <dbReference type="NCBI Taxonomy" id="109634"/>
    <lineage>
        <taxon>Eukaryota</taxon>
        <taxon>Fungi</taxon>
        <taxon>Dikarya</taxon>
        <taxon>Basidiomycota</taxon>
        <taxon>Agaricomycotina</taxon>
        <taxon>Agaricomycetes</taxon>
        <taxon>Agaricomycetidae</taxon>
        <taxon>Agaricales</taxon>
        <taxon>Agaricineae</taxon>
        <taxon>Hymenogastraceae</taxon>
        <taxon>Gymnopilus</taxon>
    </lineage>
</organism>
<dbReference type="AlphaFoldDB" id="A0A9P5NMY1"/>
<evidence type="ECO:0000313" key="2">
    <source>
        <dbReference type="Proteomes" id="UP000724874"/>
    </source>
</evidence>